<feature type="region of interest" description="Disordered" evidence="1">
    <location>
        <begin position="111"/>
        <end position="135"/>
    </location>
</feature>
<name>A0ABP1G6V8_9CHLO</name>
<keyword evidence="3" id="KW-1185">Reference proteome</keyword>
<organism evidence="2 3">
    <name type="scientific">Coccomyxa viridis</name>
    <dbReference type="NCBI Taxonomy" id="1274662"/>
    <lineage>
        <taxon>Eukaryota</taxon>
        <taxon>Viridiplantae</taxon>
        <taxon>Chlorophyta</taxon>
        <taxon>core chlorophytes</taxon>
        <taxon>Trebouxiophyceae</taxon>
        <taxon>Trebouxiophyceae incertae sedis</taxon>
        <taxon>Coccomyxaceae</taxon>
        <taxon>Coccomyxa</taxon>
    </lineage>
</organism>
<evidence type="ECO:0000313" key="2">
    <source>
        <dbReference type="EMBL" id="CAL5227847.1"/>
    </source>
</evidence>
<comment type="caution">
    <text evidence="2">The sequence shown here is derived from an EMBL/GenBank/DDBJ whole genome shotgun (WGS) entry which is preliminary data.</text>
</comment>
<dbReference type="Proteomes" id="UP001497392">
    <property type="component" value="Unassembled WGS sequence"/>
</dbReference>
<feature type="region of interest" description="Disordered" evidence="1">
    <location>
        <begin position="216"/>
        <end position="237"/>
    </location>
</feature>
<accession>A0ABP1G6V8</accession>
<feature type="compositionally biased region" description="Basic and acidic residues" evidence="1">
    <location>
        <begin position="111"/>
        <end position="125"/>
    </location>
</feature>
<sequence>MMQMTQLTAEVKGTMKACEGMAGIAADVKALTASFQGIKEQLQLIRTDCTEEAGKSRELASKLQETCNQLVAGLQKLTADTPASHHGLTQQTQPVSRAVSAEANHQVQCLSHHESAGNKKADCEPAQKPAKRQGIKSRLTEYRRSQGKAAAPVKQLTATVLKRSGPSAAIQGIYQPSGELQQVVAQPGRGHSGIGVYYQGKEGKLAAERVLQAPASSAASSRGKGFSNDSSTPAPSLKLSLQPLKASSMQPHTNAMAAGRKVPLPASSTADVHAAGEDHNYIRSPAKRRKSQQQYTGFDVFTKLFAQADMGSCEQASTLPVIQEDKIAKEVSERLKMQRMRRMRA</sequence>
<proteinExistence type="predicted"/>
<dbReference type="EMBL" id="CAXHTA020000017">
    <property type="protein sequence ID" value="CAL5227847.1"/>
    <property type="molecule type" value="Genomic_DNA"/>
</dbReference>
<evidence type="ECO:0000313" key="3">
    <source>
        <dbReference type="Proteomes" id="UP001497392"/>
    </source>
</evidence>
<evidence type="ECO:0000256" key="1">
    <source>
        <dbReference type="SAM" id="MobiDB-lite"/>
    </source>
</evidence>
<reference evidence="2 3" key="1">
    <citation type="submission" date="2024-06" db="EMBL/GenBank/DDBJ databases">
        <authorList>
            <person name="Kraege A."/>
            <person name="Thomma B."/>
        </authorList>
    </citation>
    <scope>NUCLEOTIDE SEQUENCE [LARGE SCALE GENOMIC DNA]</scope>
</reference>
<protein>
    <submittedName>
        <fullName evidence="2">G10879 protein</fullName>
    </submittedName>
</protein>
<gene>
    <name evidence="2" type="primary">g10879</name>
    <name evidence="2" type="ORF">VP750_LOCUS9753</name>
</gene>